<evidence type="ECO:0000313" key="7">
    <source>
        <dbReference type="Proteomes" id="UP000838821"/>
    </source>
</evidence>
<dbReference type="GO" id="GO:0008851">
    <property type="term" value="F:ethanolamine ammonia-lyase activity"/>
    <property type="evidence" value="ECO:0007669"/>
    <property type="project" value="UniProtKB-EC"/>
</dbReference>
<evidence type="ECO:0000256" key="1">
    <source>
        <dbReference type="ARBA" id="ARBA00022628"/>
    </source>
</evidence>
<dbReference type="EC" id="4.3.1.7" evidence="5"/>
<feature type="binding site" evidence="5">
    <location>
        <position position="144"/>
    </location>
    <ligand>
        <name>adenosylcob(III)alamin</name>
        <dbReference type="ChEBI" id="CHEBI:18408"/>
    </ligand>
</feature>
<keyword evidence="2 5" id="KW-0456">Lyase</keyword>
<comment type="cofactor">
    <cofactor evidence="5">
        <name>adenosylcob(III)alamin</name>
        <dbReference type="ChEBI" id="CHEBI:18408"/>
    </cofactor>
    <text evidence="5">Binds between the large and small subunits.</text>
</comment>
<dbReference type="NCBIfam" id="NF003971">
    <property type="entry name" value="PRK05465.1"/>
    <property type="match status" value="1"/>
</dbReference>
<dbReference type="RefSeq" id="WP_236289026.1">
    <property type="nucleotide sequence ID" value="NZ_CAKMMW010000009.1"/>
</dbReference>
<feature type="binding site" evidence="5">
    <location>
        <position position="165"/>
    </location>
    <ligand>
        <name>adenosylcob(III)alamin</name>
        <dbReference type="ChEBI" id="CHEBI:18408"/>
    </ligand>
</feature>
<dbReference type="PIRSF" id="PIRSF018982">
    <property type="entry name" value="EutC"/>
    <property type="match status" value="1"/>
</dbReference>
<evidence type="ECO:0000313" key="6">
    <source>
        <dbReference type="EMBL" id="CAH1209950.1"/>
    </source>
</evidence>
<proteinExistence type="inferred from homology"/>
<dbReference type="Gene3D" id="3.40.50.11240">
    <property type="entry name" value="Ethanolamine ammonia-lyase light chain (EutC)"/>
    <property type="match status" value="1"/>
</dbReference>
<keyword evidence="7" id="KW-1185">Reference proteome</keyword>
<dbReference type="PANTHER" id="PTHR39330:SF1">
    <property type="entry name" value="ETHANOLAMINE AMMONIA-LYASE SMALL SUBUNIT"/>
    <property type="match status" value="1"/>
</dbReference>
<dbReference type="PANTHER" id="PTHR39330">
    <property type="entry name" value="ETHANOLAMINE AMMONIA-LYASE LIGHT CHAIN"/>
    <property type="match status" value="1"/>
</dbReference>
<comment type="similarity">
    <text evidence="5">Belongs to the EutC family.</text>
</comment>
<keyword evidence="4 5" id="KW-1283">Bacterial microcompartment</keyword>
<dbReference type="InterPro" id="IPR042255">
    <property type="entry name" value="EutC_N"/>
</dbReference>
<comment type="caution">
    <text evidence="6">The sequence shown here is derived from an EMBL/GenBank/DDBJ whole genome shotgun (WGS) entry which is preliminary data.</text>
</comment>
<evidence type="ECO:0000256" key="4">
    <source>
        <dbReference type="ARBA" id="ARBA00024446"/>
    </source>
</evidence>
<dbReference type="InterPro" id="IPR009246">
    <property type="entry name" value="EutC"/>
</dbReference>
<comment type="subcellular location">
    <subcellularLocation>
        <location evidence="5">Bacterial microcompartment</location>
    </subcellularLocation>
</comment>
<dbReference type="Pfam" id="PF05985">
    <property type="entry name" value="EutC"/>
    <property type="match status" value="1"/>
</dbReference>
<sequence length="230" mass="25091">MDELARMKALTPARIGVSRSGTRPLTSELLTFRWDHASSVDAVQSEVSSSLLAEMGWLIADSRAETKDMYLKRPQLGRVLKPDSMQELLAKCQQAPQVQIVVSDGLSANSIEANMRDLYPALLDSLRLRGLSAGTTIYVNRGRVGCMDAIGDLLNPECLVLLIGERPGLVTAESLSAYMCYKPRTGRTDSDRMVISNIHRGGTPAMEAGAYIGGMLEEILKQQTSGIDFK</sequence>
<dbReference type="HAMAP" id="MF_00601">
    <property type="entry name" value="EutC"/>
    <property type="match status" value="1"/>
</dbReference>
<comment type="pathway">
    <text evidence="5">Amine and polyamine degradation; ethanolamine degradation.</text>
</comment>
<accession>A0ABN8GRH3</accession>
<evidence type="ECO:0000256" key="2">
    <source>
        <dbReference type="ARBA" id="ARBA00023239"/>
    </source>
</evidence>
<comment type="subunit">
    <text evidence="5">The basic unit is a heterodimer which dimerizes to form tetramers. The heterotetramers trimerize; 6 large subunits form a core ring with 6 small subunits projecting outwards.</text>
</comment>
<evidence type="ECO:0000256" key="5">
    <source>
        <dbReference type="HAMAP-Rule" id="MF_00601"/>
    </source>
</evidence>
<dbReference type="EMBL" id="CAKMMW010000009">
    <property type="protein sequence ID" value="CAH1209950.1"/>
    <property type="molecule type" value="Genomic_DNA"/>
</dbReference>
<gene>
    <name evidence="5 6" type="primary">eutC</name>
    <name evidence="6" type="ORF">PAECIP111891_03451</name>
</gene>
<reference evidence="6" key="1">
    <citation type="submission" date="2022-01" db="EMBL/GenBank/DDBJ databases">
        <authorList>
            <person name="Criscuolo A."/>
        </authorList>
    </citation>
    <scope>NUCLEOTIDE SEQUENCE</scope>
    <source>
        <strain evidence="6">CIP111891</strain>
    </source>
</reference>
<comment type="catalytic activity">
    <reaction evidence="5">
        <text>ethanolamine = acetaldehyde + NH4(+)</text>
        <dbReference type="Rhea" id="RHEA:15313"/>
        <dbReference type="ChEBI" id="CHEBI:15343"/>
        <dbReference type="ChEBI" id="CHEBI:28938"/>
        <dbReference type="ChEBI" id="CHEBI:57603"/>
        <dbReference type="EC" id="4.3.1.7"/>
    </reaction>
</comment>
<evidence type="ECO:0000256" key="3">
    <source>
        <dbReference type="ARBA" id="ARBA00023285"/>
    </source>
</evidence>
<keyword evidence="1 5" id="KW-0846">Cobalamin</keyword>
<dbReference type="InterPro" id="IPR042251">
    <property type="entry name" value="EutC_C"/>
</dbReference>
<keyword evidence="3 5" id="KW-0170">Cobalt</keyword>
<protein>
    <recommendedName>
        <fullName evidence="5">Ethanolamine ammonia-lyase small subunit</fullName>
        <shortName evidence="5">EAL small subunit</shortName>
        <ecNumber evidence="5">4.3.1.7</ecNumber>
    </recommendedName>
</protein>
<name>A0ABN8GRH3_9BACL</name>
<comment type="function">
    <text evidence="5">Catalyzes the deamination of various vicinal amino-alcohols to oxo compounds. Allows this organism to utilize ethanolamine as the sole source of nitrogen and carbon in the presence of external vitamin B12.</text>
</comment>
<organism evidence="6 7">
    <name type="scientific">Paenibacillus allorhizoplanae</name>
    <dbReference type="NCBI Taxonomy" id="2905648"/>
    <lineage>
        <taxon>Bacteria</taxon>
        <taxon>Bacillati</taxon>
        <taxon>Bacillota</taxon>
        <taxon>Bacilli</taxon>
        <taxon>Bacillales</taxon>
        <taxon>Paenibacillaceae</taxon>
        <taxon>Paenibacillus</taxon>
    </lineage>
</organism>
<dbReference type="Gene3D" id="1.10.30.40">
    <property type="entry name" value="Ethanolamine ammonia-lyase light chain (EutC), N-terminal domain"/>
    <property type="match status" value="1"/>
</dbReference>
<dbReference type="Proteomes" id="UP000838821">
    <property type="component" value="Unassembled WGS sequence"/>
</dbReference>